<dbReference type="InterPro" id="IPR039928">
    <property type="entry name" value="LNK"/>
</dbReference>
<dbReference type="RefSeq" id="XP_027341961.1">
    <property type="nucleotide sequence ID" value="XM_027486160.1"/>
</dbReference>
<sequence length="366" mass="41284">MDWYYGSGVNDYLVPKDQDLLDRHPSPDCWSNWGISATEGFNSPKNFFIMDFIEESFNNQIELESSLHDKDQSSSSSVCGGLPEQSFQQTALSCDQHNYQLQDLPRFEPMNDIFLDPTPEDLPCVDDENLDKSTNISPEHQCSGAPGILQKDIAASKYVSCSSESKDCPDTKALPVNILDSFEQSSNDDGMSEKSSLEEFILKDLEMIIGQFTERNRICFRDALYRLARNTEQQDVALDQHGDLNMPKAMPHMDHNEIVRSQHKKPMESETNSVDRVIANLMFNNMEFNIHSPLTSSINSMQQVIGSKCGNEESSKALNMGQKFHYPQPQKLPADAEVPRFGQLRDTGSHIACEDPTRKSFMIGFG</sequence>
<dbReference type="PANTHER" id="PTHR33334">
    <property type="entry name" value="PROTEIN LNK1"/>
    <property type="match status" value="1"/>
</dbReference>
<name>A0A8B8KDZ0_ABRPR</name>
<dbReference type="GeneID" id="113854874"/>
<dbReference type="GO" id="GO:0006355">
    <property type="term" value="P:regulation of DNA-templated transcription"/>
    <property type="evidence" value="ECO:0007669"/>
    <property type="project" value="InterPro"/>
</dbReference>
<dbReference type="RefSeq" id="XP_027341962.1">
    <property type="nucleotide sequence ID" value="XM_027486161.1"/>
</dbReference>
<accession>A0A8B8KDZ0</accession>
<dbReference type="AlphaFoldDB" id="A0A8B8KDZ0"/>
<evidence type="ECO:0000313" key="2">
    <source>
        <dbReference type="RefSeq" id="XP_027341961.1"/>
    </source>
</evidence>
<evidence type="ECO:0000313" key="3">
    <source>
        <dbReference type="RefSeq" id="XP_027341962.1"/>
    </source>
</evidence>
<dbReference type="GO" id="GO:0007623">
    <property type="term" value="P:circadian rhythm"/>
    <property type="evidence" value="ECO:0007669"/>
    <property type="project" value="InterPro"/>
</dbReference>
<dbReference type="OrthoDB" id="1939712at2759"/>
<evidence type="ECO:0000313" key="1">
    <source>
        <dbReference type="Proteomes" id="UP000694853"/>
    </source>
</evidence>
<gene>
    <name evidence="2 3" type="primary">LOC113854874</name>
</gene>
<dbReference type="Proteomes" id="UP000694853">
    <property type="component" value="Unplaced"/>
</dbReference>
<keyword evidence="1" id="KW-1185">Reference proteome</keyword>
<proteinExistence type="predicted"/>
<protein>
    <submittedName>
        <fullName evidence="2 3">Protein LNK3-like isoform X1</fullName>
    </submittedName>
</protein>
<reference evidence="2 3" key="2">
    <citation type="submission" date="2025-04" db="UniProtKB">
        <authorList>
            <consortium name="RefSeq"/>
        </authorList>
    </citation>
    <scope>IDENTIFICATION</scope>
    <source>
        <tissue evidence="2 3">Young leaves</tissue>
    </source>
</reference>
<dbReference type="KEGG" id="aprc:113854874"/>
<organism evidence="1 2">
    <name type="scientific">Abrus precatorius</name>
    <name type="common">Indian licorice</name>
    <name type="synonym">Glycine abrus</name>
    <dbReference type="NCBI Taxonomy" id="3816"/>
    <lineage>
        <taxon>Eukaryota</taxon>
        <taxon>Viridiplantae</taxon>
        <taxon>Streptophyta</taxon>
        <taxon>Embryophyta</taxon>
        <taxon>Tracheophyta</taxon>
        <taxon>Spermatophyta</taxon>
        <taxon>Magnoliopsida</taxon>
        <taxon>eudicotyledons</taxon>
        <taxon>Gunneridae</taxon>
        <taxon>Pentapetalae</taxon>
        <taxon>rosids</taxon>
        <taxon>fabids</taxon>
        <taxon>Fabales</taxon>
        <taxon>Fabaceae</taxon>
        <taxon>Papilionoideae</taxon>
        <taxon>50 kb inversion clade</taxon>
        <taxon>NPAAA clade</taxon>
        <taxon>indigoferoid/millettioid clade</taxon>
        <taxon>Abreae</taxon>
        <taxon>Abrus</taxon>
    </lineage>
</organism>
<reference evidence="1" key="1">
    <citation type="journal article" date="2019" name="Toxins">
        <title>Detection of Abrin-Like and Prepropulchellin-Like Toxin Genes and Transcripts Using Whole Genome Sequencing and Full-Length Transcript Sequencing of Abrus precatorius.</title>
        <authorList>
            <person name="Hovde B.T."/>
            <person name="Daligault H.E."/>
            <person name="Hanschen E.R."/>
            <person name="Kunde Y.A."/>
            <person name="Johnson M.B."/>
            <person name="Starkenburg S.R."/>
            <person name="Johnson S.L."/>
        </authorList>
    </citation>
    <scope>NUCLEOTIDE SEQUENCE [LARGE SCALE GENOMIC DNA]</scope>
</reference>
<dbReference type="PANTHER" id="PTHR33334:SF10">
    <property type="entry name" value="PROTEIN LNK4"/>
    <property type="match status" value="1"/>
</dbReference>